<dbReference type="PANTHER" id="PTHR43877">
    <property type="entry name" value="AMINOALKYLPHOSPHONATE N-ACETYLTRANSFERASE-RELATED-RELATED"/>
    <property type="match status" value="1"/>
</dbReference>
<comment type="caution">
    <text evidence="4">The sequence shown here is derived from an EMBL/GenBank/DDBJ whole genome shotgun (WGS) entry which is preliminary data.</text>
</comment>
<keyword evidence="1 4" id="KW-0808">Transferase</keyword>
<dbReference type="AlphaFoldDB" id="A0A2S7K239"/>
<feature type="domain" description="N-acetyltransferase" evidence="3">
    <location>
        <begin position="1"/>
        <end position="158"/>
    </location>
</feature>
<evidence type="ECO:0000256" key="1">
    <source>
        <dbReference type="ARBA" id="ARBA00022679"/>
    </source>
</evidence>
<dbReference type="SUPFAM" id="SSF55729">
    <property type="entry name" value="Acyl-CoA N-acyltransferases (Nat)"/>
    <property type="match status" value="1"/>
</dbReference>
<dbReference type="Proteomes" id="UP000239504">
    <property type="component" value="Unassembled WGS sequence"/>
</dbReference>
<organism evidence="4 5">
    <name type="scientific">Hyphococcus luteus</name>
    <dbReference type="NCBI Taxonomy" id="2058213"/>
    <lineage>
        <taxon>Bacteria</taxon>
        <taxon>Pseudomonadati</taxon>
        <taxon>Pseudomonadota</taxon>
        <taxon>Alphaproteobacteria</taxon>
        <taxon>Parvularculales</taxon>
        <taxon>Parvularculaceae</taxon>
        <taxon>Hyphococcus</taxon>
    </lineage>
</organism>
<keyword evidence="5" id="KW-1185">Reference proteome</keyword>
<evidence type="ECO:0000313" key="4">
    <source>
        <dbReference type="EMBL" id="PQA86567.1"/>
    </source>
</evidence>
<evidence type="ECO:0000256" key="2">
    <source>
        <dbReference type="ARBA" id="ARBA00023315"/>
    </source>
</evidence>
<accession>A0A2S7K239</accession>
<evidence type="ECO:0000313" key="5">
    <source>
        <dbReference type="Proteomes" id="UP000239504"/>
    </source>
</evidence>
<dbReference type="InterPro" id="IPR050832">
    <property type="entry name" value="Bact_Acetyltransf"/>
</dbReference>
<evidence type="ECO:0000259" key="3">
    <source>
        <dbReference type="PROSITE" id="PS51186"/>
    </source>
</evidence>
<protein>
    <submittedName>
        <fullName evidence="4">N-acetyltransferase</fullName>
    </submittedName>
</protein>
<dbReference type="PROSITE" id="PS51186">
    <property type="entry name" value="GNAT"/>
    <property type="match status" value="1"/>
</dbReference>
<keyword evidence="2" id="KW-0012">Acyltransferase</keyword>
<proteinExistence type="predicted"/>
<reference evidence="4 5" key="1">
    <citation type="submission" date="2017-12" db="EMBL/GenBank/DDBJ databases">
        <authorList>
            <person name="Hurst M.R.H."/>
        </authorList>
    </citation>
    <scope>NUCLEOTIDE SEQUENCE [LARGE SCALE GENOMIC DNA]</scope>
    <source>
        <strain evidence="4 5">SY-3-19</strain>
    </source>
</reference>
<name>A0A2S7K239_9PROT</name>
<dbReference type="Gene3D" id="3.40.630.30">
    <property type="match status" value="1"/>
</dbReference>
<dbReference type="InterPro" id="IPR016181">
    <property type="entry name" value="Acyl_CoA_acyltransferase"/>
</dbReference>
<dbReference type="OrthoDB" id="9803233at2"/>
<sequence length="158" mass="16390">MRLFKPGDLSRLHEIREAAFAPVFASFRNIVGEKIASVAFAGAEQEQAALLDSLCAPGAASEVYVAERKGEVAGFCSVTLDRDAGLGEIGLNAVHPGHQGAGLGAAMYAFALDRMKEAGMKAASVGTGGDASHAPARRAYEKAGFGPGVPSMHLYKLL</sequence>
<dbReference type="CDD" id="cd04301">
    <property type="entry name" value="NAT_SF"/>
    <property type="match status" value="1"/>
</dbReference>
<gene>
    <name evidence="4" type="ORF">CW354_16275</name>
</gene>
<dbReference type="EMBL" id="PJCH01000015">
    <property type="protein sequence ID" value="PQA86567.1"/>
    <property type="molecule type" value="Genomic_DNA"/>
</dbReference>
<dbReference type="GO" id="GO:0016747">
    <property type="term" value="F:acyltransferase activity, transferring groups other than amino-acyl groups"/>
    <property type="evidence" value="ECO:0007669"/>
    <property type="project" value="InterPro"/>
</dbReference>
<dbReference type="Pfam" id="PF00583">
    <property type="entry name" value="Acetyltransf_1"/>
    <property type="match status" value="1"/>
</dbReference>
<dbReference type="InterPro" id="IPR000182">
    <property type="entry name" value="GNAT_dom"/>
</dbReference>